<protein>
    <recommendedName>
        <fullName evidence="2">DJ-1/PfpI domain-containing protein</fullName>
    </recommendedName>
</protein>
<dbReference type="InterPro" id="IPR002818">
    <property type="entry name" value="DJ-1/PfpI"/>
</dbReference>
<dbReference type="Pfam" id="PF01965">
    <property type="entry name" value="DJ-1_PfpI"/>
    <property type="match status" value="1"/>
</dbReference>
<sequence length="283" mass="30122">MRTTIYTSLLAALPMAALAQERPVLANTSAVPTHYGILLTPSITPIDMFGPMDVFQGLAMAFQNLTGPMHLSIISVNSTPSTTNPPMPGMDFGMALPPTITIDEYLKAAATNFTSIGASSTNSTCHTSTKIPGPLDVLLVPGGGGTRKDVSHEIDFVRTVYPSLKHLISVCTGSTIVARAGVLDNRRATTNKKAWAWATSFGANVSYVPHARWVQDGNVWTSSGVSAGVDVSYAFLASVYGEEVSQWVADVSEYTRWGNASYDPFAERWGPLNTTALNGTAAM</sequence>
<accession>A0ABR3RAW4</accession>
<dbReference type="Gene3D" id="3.40.50.880">
    <property type="match status" value="1"/>
</dbReference>
<dbReference type="PANTHER" id="PTHR43130">
    <property type="entry name" value="ARAC-FAMILY TRANSCRIPTIONAL REGULATOR"/>
    <property type="match status" value="1"/>
</dbReference>
<keyword evidence="1" id="KW-0732">Signal</keyword>
<evidence type="ECO:0000313" key="4">
    <source>
        <dbReference type="Proteomes" id="UP001521785"/>
    </source>
</evidence>
<comment type="caution">
    <text evidence="3">The sequence shown here is derived from an EMBL/GenBank/DDBJ whole genome shotgun (WGS) entry which is preliminary data.</text>
</comment>
<evidence type="ECO:0000256" key="1">
    <source>
        <dbReference type="SAM" id="SignalP"/>
    </source>
</evidence>
<feature type="signal peptide" evidence="1">
    <location>
        <begin position="1"/>
        <end position="19"/>
    </location>
</feature>
<reference evidence="3 4" key="1">
    <citation type="submission" date="2024-02" db="EMBL/GenBank/DDBJ databases">
        <title>De novo assembly and annotation of 12 fungi associated with fruit tree decline syndrome in Ontario, Canada.</title>
        <authorList>
            <person name="Sulman M."/>
            <person name="Ellouze W."/>
            <person name="Ilyukhin E."/>
        </authorList>
    </citation>
    <scope>NUCLEOTIDE SEQUENCE [LARGE SCALE GENOMIC DNA]</scope>
    <source>
        <strain evidence="3 4">M42-189</strain>
    </source>
</reference>
<dbReference type="SUPFAM" id="SSF52317">
    <property type="entry name" value="Class I glutamine amidotransferase-like"/>
    <property type="match status" value="1"/>
</dbReference>
<dbReference type="EMBL" id="JAKJXO020000008">
    <property type="protein sequence ID" value="KAL1601487.1"/>
    <property type="molecule type" value="Genomic_DNA"/>
</dbReference>
<feature type="chain" id="PRO_5046263413" description="DJ-1/PfpI domain-containing protein" evidence="1">
    <location>
        <begin position="20"/>
        <end position="283"/>
    </location>
</feature>
<dbReference type="PANTHER" id="PTHR43130:SF15">
    <property type="entry name" value="THIJ_PFPI FAMILY PROTEIN (AFU_ORTHOLOGUE AFUA_5G14240)"/>
    <property type="match status" value="1"/>
</dbReference>
<dbReference type="Proteomes" id="UP001521785">
    <property type="component" value="Unassembled WGS sequence"/>
</dbReference>
<dbReference type="CDD" id="cd03139">
    <property type="entry name" value="GATase1_PfpI_2"/>
    <property type="match status" value="1"/>
</dbReference>
<feature type="domain" description="DJ-1/PfpI" evidence="2">
    <location>
        <begin position="132"/>
        <end position="234"/>
    </location>
</feature>
<organism evidence="3 4">
    <name type="scientific">Paraconiothyrium brasiliense</name>
    <dbReference type="NCBI Taxonomy" id="300254"/>
    <lineage>
        <taxon>Eukaryota</taxon>
        <taxon>Fungi</taxon>
        <taxon>Dikarya</taxon>
        <taxon>Ascomycota</taxon>
        <taxon>Pezizomycotina</taxon>
        <taxon>Dothideomycetes</taxon>
        <taxon>Pleosporomycetidae</taxon>
        <taxon>Pleosporales</taxon>
        <taxon>Massarineae</taxon>
        <taxon>Didymosphaeriaceae</taxon>
        <taxon>Paraconiothyrium</taxon>
    </lineage>
</organism>
<keyword evidence="4" id="KW-1185">Reference proteome</keyword>
<evidence type="ECO:0000259" key="2">
    <source>
        <dbReference type="Pfam" id="PF01965"/>
    </source>
</evidence>
<evidence type="ECO:0000313" key="3">
    <source>
        <dbReference type="EMBL" id="KAL1601487.1"/>
    </source>
</evidence>
<name>A0ABR3RAW4_9PLEO</name>
<proteinExistence type="predicted"/>
<gene>
    <name evidence="3" type="ORF">SLS60_006402</name>
</gene>
<dbReference type="InterPro" id="IPR029062">
    <property type="entry name" value="Class_I_gatase-like"/>
</dbReference>
<dbReference type="InterPro" id="IPR052158">
    <property type="entry name" value="INH-QAR"/>
</dbReference>